<dbReference type="InterPro" id="IPR008382">
    <property type="entry name" value="SPHK1-interactor_AKAP_110"/>
</dbReference>
<evidence type="ECO:0000313" key="3">
    <source>
        <dbReference type="Proteomes" id="UP000826234"/>
    </source>
</evidence>
<protein>
    <recommendedName>
        <fullName evidence="4">A-kinase anchor protein 4</fullName>
    </recommendedName>
</protein>
<feature type="region of interest" description="Disordered" evidence="1">
    <location>
        <begin position="361"/>
        <end position="380"/>
    </location>
</feature>
<sequence length="380" mass="42274">MLKLYDVTAVIGTLLFTQVKFPSAKRRAWEAKGEDNTLSLAGSKLLKKNTTTLWPWVQLHLNTAKMAQQIDWLRSQAGVCKVNHYSAEGQKDQDRKMICFVDVSSLNTKDKNQRGYNELDLGSLEEKEVIVIKDNERNNPNNTEGAVCLFKQGSSEELNVVSWLSNDLQKYAIGFQHALTPASGSRKSQPYTISSDKLVTATSGQRRSSDDSSYVNKLMSMVVQKARQEIKDKLESTTNSMRQPLHSESKVATSSPQESGSEKPWSMDLHAKDIFGMALKLIQQHLLEKSRETSREIRGTSPSYTQRDQLNYDRAGGSQQGPRSPPGTAGAQEPPHHEPKKTSISSILLSLVHKVLREAASSLEEGSNEVQRAFKPAPTS</sequence>
<evidence type="ECO:0000313" key="2">
    <source>
        <dbReference type="EMBL" id="KAH0616091.1"/>
    </source>
</evidence>
<name>A0ABQ7SFJ0_PHRPL</name>
<organism evidence="2 3">
    <name type="scientific">Phrynosoma platyrhinos</name>
    <name type="common">Desert horned lizard</name>
    <dbReference type="NCBI Taxonomy" id="52577"/>
    <lineage>
        <taxon>Eukaryota</taxon>
        <taxon>Metazoa</taxon>
        <taxon>Chordata</taxon>
        <taxon>Craniata</taxon>
        <taxon>Vertebrata</taxon>
        <taxon>Euteleostomi</taxon>
        <taxon>Lepidosauria</taxon>
        <taxon>Squamata</taxon>
        <taxon>Bifurcata</taxon>
        <taxon>Unidentata</taxon>
        <taxon>Episquamata</taxon>
        <taxon>Toxicofera</taxon>
        <taxon>Iguania</taxon>
        <taxon>Phrynosomatidae</taxon>
        <taxon>Phrynosomatinae</taxon>
        <taxon>Phrynosoma</taxon>
    </lineage>
</organism>
<reference evidence="2 3" key="1">
    <citation type="journal article" date="2022" name="Gigascience">
        <title>A chromosome-level genome assembly and annotation of the desert horned lizard, Phrynosoma platyrhinos, provides insight into chromosomal rearrangements among reptiles.</title>
        <authorList>
            <person name="Koochekian N."/>
            <person name="Ascanio A."/>
            <person name="Farleigh K."/>
            <person name="Card D.C."/>
            <person name="Schield D.R."/>
            <person name="Castoe T.A."/>
            <person name="Jezkova T."/>
        </authorList>
    </citation>
    <scope>NUCLEOTIDE SEQUENCE [LARGE SCALE GENOMIC DNA]</scope>
    <source>
        <strain evidence="2">NK-2021</strain>
    </source>
</reference>
<dbReference type="PANTHER" id="PTHR10226">
    <property type="entry name" value="A KINASE ANCHOR PROTEIN"/>
    <property type="match status" value="1"/>
</dbReference>
<feature type="compositionally biased region" description="Polar residues" evidence="1">
    <location>
        <begin position="250"/>
        <end position="259"/>
    </location>
</feature>
<gene>
    <name evidence="2" type="ORF">JD844_026932</name>
</gene>
<keyword evidence="3" id="KW-1185">Reference proteome</keyword>
<dbReference type="Proteomes" id="UP000826234">
    <property type="component" value="Unassembled WGS sequence"/>
</dbReference>
<evidence type="ECO:0008006" key="4">
    <source>
        <dbReference type="Google" id="ProtNLM"/>
    </source>
</evidence>
<dbReference type="EMBL" id="JAIPUX010005290">
    <property type="protein sequence ID" value="KAH0616091.1"/>
    <property type="molecule type" value="Genomic_DNA"/>
</dbReference>
<feature type="region of interest" description="Disordered" evidence="1">
    <location>
        <begin position="235"/>
        <end position="264"/>
    </location>
</feature>
<accession>A0ABQ7SFJ0</accession>
<comment type="caution">
    <text evidence="2">The sequence shown here is derived from an EMBL/GenBank/DDBJ whole genome shotgun (WGS) entry which is preliminary data.</text>
</comment>
<proteinExistence type="predicted"/>
<feature type="compositionally biased region" description="Polar residues" evidence="1">
    <location>
        <begin position="300"/>
        <end position="309"/>
    </location>
</feature>
<evidence type="ECO:0000256" key="1">
    <source>
        <dbReference type="SAM" id="MobiDB-lite"/>
    </source>
</evidence>
<feature type="compositionally biased region" description="Basic and acidic residues" evidence="1">
    <location>
        <begin position="289"/>
        <end position="298"/>
    </location>
</feature>
<dbReference type="PANTHER" id="PTHR10226:SF8">
    <property type="entry name" value="A-KINASE ANCHOR PROTEIN 4"/>
    <property type="match status" value="1"/>
</dbReference>
<feature type="region of interest" description="Disordered" evidence="1">
    <location>
        <begin position="289"/>
        <end position="345"/>
    </location>
</feature>